<reference evidence="6 7" key="1">
    <citation type="submission" date="2022-05" db="EMBL/GenBank/DDBJ databases">
        <title>Chromosome-level reference genomes for two strains of Caenorhabditis briggsae: an improved platform for comparative genomics.</title>
        <authorList>
            <person name="Stevens L."/>
            <person name="Andersen E.C."/>
        </authorList>
    </citation>
    <scope>NUCLEOTIDE SEQUENCE [LARGE SCALE GENOMIC DNA]</scope>
    <source>
        <strain evidence="6">QX1410_ONT</strain>
        <tissue evidence="6">Whole-organism</tissue>
    </source>
</reference>
<proteinExistence type="inferred from homology"/>
<protein>
    <recommendedName>
        <fullName evidence="5">Coiled-coil domain-containing protein</fullName>
    </recommendedName>
</protein>
<keyword evidence="3" id="KW-0175">Coiled coil</keyword>
<evidence type="ECO:0000259" key="5">
    <source>
        <dbReference type="Pfam" id="PF06244"/>
    </source>
</evidence>
<feature type="compositionally biased region" description="Basic and acidic residues" evidence="4">
    <location>
        <begin position="14"/>
        <end position="75"/>
    </location>
</feature>
<name>A0AAE9DQ27_CAEBR</name>
<feature type="domain" description="Coiled-coil" evidence="5">
    <location>
        <begin position="133"/>
        <end position="214"/>
    </location>
</feature>
<dbReference type="PANTHER" id="PTHR21680:SF0">
    <property type="entry name" value="COILED-COIL DOMAIN-CONTAINING PROTEIN 124"/>
    <property type="match status" value="1"/>
</dbReference>
<evidence type="ECO:0000313" key="7">
    <source>
        <dbReference type="Proteomes" id="UP000827892"/>
    </source>
</evidence>
<dbReference type="Proteomes" id="UP000827892">
    <property type="component" value="Chromosome I"/>
</dbReference>
<dbReference type="PANTHER" id="PTHR21680">
    <property type="entry name" value="COILED-COIL DOMAIN-CONTAINING PROTEIN 124"/>
    <property type="match status" value="1"/>
</dbReference>
<accession>A0AAE9DQ27</accession>
<sequence length="492" mass="56739">MPKKFATENPKVTAARDRKATAKKDEADKKAKAAEDAKWVDDDKLANRKMQRKEDDEKKREEALRRKEENRKMAEEEMSSLGNKKPAASSAQKVTRAHIHIRKEDEERIMRELEEKRKQEAQKIEVAGELEENFNKLEIEEGGARNVDEALRVLGDEKAVEEDKHPEKRMRAAYLAFEEKRMAELKIKHPTFRLSQLKQVLKKEWQKSPENPLNARILALSKTKVTNSVVFCETLINSSQDRKSLDWKKFRHFTTPSDHYETPYQKKEFVLDCVYIHDILRTLILAGGGYNGPTMKGGPLRIHFTSQHLELVFRGPLANGRGFLALKTTTPEASKIWKEWKKVPTFSHVEDVDHGSLGKPANVFKNRLKLAEEYYLGPSFRVWVESGFAATAEYLNSDKGRLAVLEVVAAMQMFYNFLSTQPAYMEAAVNDGRDALVRLKEFVEYCNKLRLNCFTADLIDQQLDEPYKIYNNSTAPTQSYWYQHSANFDPNS</sequence>
<dbReference type="EMBL" id="CP090891">
    <property type="protein sequence ID" value="ULU09713.1"/>
    <property type="molecule type" value="Genomic_DNA"/>
</dbReference>
<evidence type="ECO:0000313" key="6">
    <source>
        <dbReference type="EMBL" id="ULU09713.1"/>
    </source>
</evidence>
<comment type="subcellular location">
    <subcellularLocation>
        <location evidence="1">Midbody</location>
    </subcellularLocation>
</comment>
<comment type="similarity">
    <text evidence="2">Belongs to the CCDC124 family.</text>
</comment>
<evidence type="ECO:0000256" key="2">
    <source>
        <dbReference type="ARBA" id="ARBA00008296"/>
    </source>
</evidence>
<organism evidence="6 7">
    <name type="scientific">Caenorhabditis briggsae</name>
    <dbReference type="NCBI Taxonomy" id="6238"/>
    <lineage>
        <taxon>Eukaryota</taxon>
        <taxon>Metazoa</taxon>
        <taxon>Ecdysozoa</taxon>
        <taxon>Nematoda</taxon>
        <taxon>Chromadorea</taxon>
        <taxon>Rhabditida</taxon>
        <taxon>Rhabditina</taxon>
        <taxon>Rhabditomorpha</taxon>
        <taxon>Rhabditoidea</taxon>
        <taxon>Rhabditidae</taxon>
        <taxon>Peloderinae</taxon>
        <taxon>Caenorhabditis</taxon>
    </lineage>
</organism>
<dbReference type="AlphaFoldDB" id="A0AAE9DQ27"/>
<dbReference type="InterPro" id="IPR054414">
    <property type="entry name" value="Ccdc124/Oxs1_C"/>
</dbReference>
<dbReference type="Pfam" id="PF06244">
    <property type="entry name" value="Ccdc124"/>
    <property type="match status" value="1"/>
</dbReference>
<dbReference type="InterPro" id="IPR010422">
    <property type="entry name" value="Ccdc124/Oxs1"/>
</dbReference>
<evidence type="ECO:0000256" key="3">
    <source>
        <dbReference type="ARBA" id="ARBA00023054"/>
    </source>
</evidence>
<dbReference type="GO" id="GO:0030496">
    <property type="term" value="C:midbody"/>
    <property type="evidence" value="ECO:0007669"/>
    <property type="project" value="UniProtKB-SubCell"/>
</dbReference>
<evidence type="ECO:0000256" key="1">
    <source>
        <dbReference type="ARBA" id="ARBA00004214"/>
    </source>
</evidence>
<feature type="region of interest" description="Disordered" evidence="4">
    <location>
        <begin position="1"/>
        <end position="97"/>
    </location>
</feature>
<gene>
    <name evidence="6" type="ORF">L3Y34_014237</name>
</gene>
<evidence type="ECO:0000256" key="4">
    <source>
        <dbReference type="SAM" id="MobiDB-lite"/>
    </source>
</evidence>